<name>A0A918PZG9_9BACT</name>
<accession>A0A918PZG9</accession>
<keyword evidence="3" id="KW-1185">Reference proteome</keyword>
<evidence type="ECO:0000256" key="1">
    <source>
        <dbReference type="SAM" id="Phobius"/>
    </source>
</evidence>
<keyword evidence="1" id="KW-0812">Transmembrane</keyword>
<dbReference type="AlphaFoldDB" id="A0A918PZG9"/>
<keyword evidence="1" id="KW-0472">Membrane</keyword>
<protein>
    <submittedName>
        <fullName evidence="2">Uncharacterized protein</fullName>
    </submittedName>
</protein>
<gene>
    <name evidence="2" type="ORF">GCM10007049_19080</name>
</gene>
<reference evidence="2" key="1">
    <citation type="journal article" date="2014" name="Int. J. Syst. Evol. Microbiol.">
        <title>Complete genome sequence of Corynebacterium casei LMG S-19264T (=DSM 44701T), isolated from a smear-ripened cheese.</title>
        <authorList>
            <consortium name="US DOE Joint Genome Institute (JGI-PGF)"/>
            <person name="Walter F."/>
            <person name="Albersmeier A."/>
            <person name="Kalinowski J."/>
            <person name="Ruckert C."/>
        </authorList>
    </citation>
    <scope>NUCLEOTIDE SEQUENCE</scope>
    <source>
        <strain evidence="2">KCTC 12368</strain>
    </source>
</reference>
<organism evidence="2 3">
    <name type="scientific">Echinicola pacifica</name>
    <dbReference type="NCBI Taxonomy" id="346377"/>
    <lineage>
        <taxon>Bacteria</taxon>
        <taxon>Pseudomonadati</taxon>
        <taxon>Bacteroidota</taxon>
        <taxon>Cytophagia</taxon>
        <taxon>Cytophagales</taxon>
        <taxon>Cyclobacteriaceae</taxon>
        <taxon>Echinicola</taxon>
    </lineage>
</organism>
<dbReference type="EMBL" id="BMWX01000003">
    <property type="protein sequence ID" value="GGZ26567.1"/>
    <property type="molecule type" value="Genomic_DNA"/>
</dbReference>
<reference evidence="2" key="2">
    <citation type="submission" date="2020-09" db="EMBL/GenBank/DDBJ databases">
        <authorList>
            <person name="Sun Q."/>
            <person name="Kim S."/>
        </authorList>
    </citation>
    <scope>NUCLEOTIDE SEQUENCE</scope>
    <source>
        <strain evidence="2">KCTC 12368</strain>
    </source>
</reference>
<proteinExistence type="predicted"/>
<evidence type="ECO:0000313" key="2">
    <source>
        <dbReference type="EMBL" id="GGZ26567.1"/>
    </source>
</evidence>
<evidence type="ECO:0000313" key="3">
    <source>
        <dbReference type="Proteomes" id="UP000619457"/>
    </source>
</evidence>
<comment type="caution">
    <text evidence="2">The sequence shown here is derived from an EMBL/GenBank/DDBJ whole genome shotgun (WGS) entry which is preliminary data.</text>
</comment>
<dbReference type="RefSeq" id="WP_018473189.1">
    <property type="nucleotide sequence ID" value="NZ_BMWX01000003.1"/>
</dbReference>
<keyword evidence="1" id="KW-1133">Transmembrane helix</keyword>
<dbReference type="Proteomes" id="UP000619457">
    <property type="component" value="Unassembled WGS sequence"/>
</dbReference>
<sequence>MVDIIQTIAIITQTIFIGWAFFEGRKYLKKYANQLRLEEKIGTITETYRALFEFLAVTDDVLSLGSQEAYDKLKTPSLSNQELQAQLDIFLQRYQANSTTYKSQSRRLQGLIEANLVVIDKAELHVLWATVLENFKELLSPLIEYQNHRRYGGIALFDLNEIAQNIPNGAFSGHTMSQRFRGSISVLKAALSDHRKNINGLT</sequence>
<feature type="transmembrane region" description="Helical" evidence="1">
    <location>
        <begin position="6"/>
        <end position="22"/>
    </location>
</feature>